<dbReference type="AlphaFoldDB" id="A0A8D8U0A1"/>
<reference evidence="1" key="1">
    <citation type="submission" date="2021-05" db="EMBL/GenBank/DDBJ databases">
        <authorList>
            <person name="Alioto T."/>
            <person name="Alioto T."/>
            <person name="Gomez Garrido J."/>
        </authorList>
    </citation>
    <scope>NUCLEOTIDE SEQUENCE</scope>
</reference>
<accession>A0A8D8U0A1</accession>
<evidence type="ECO:0000313" key="1">
    <source>
        <dbReference type="EMBL" id="CAG6696061.1"/>
    </source>
</evidence>
<organism evidence="1">
    <name type="scientific">Cacopsylla melanoneura</name>
    <dbReference type="NCBI Taxonomy" id="428564"/>
    <lineage>
        <taxon>Eukaryota</taxon>
        <taxon>Metazoa</taxon>
        <taxon>Ecdysozoa</taxon>
        <taxon>Arthropoda</taxon>
        <taxon>Hexapoda</taxon>
        <taxon>Insecta</taxon>
        <taxon>Pterygota</taxon>
        <taxon>Neoptera</taxon>
        <taxon>Paraneoptera</taxon>
        <taxon>Hemiptera</taxon>
        <taxon>Sternorrhyncha</taxon>
        <taxon>Psylloidea</taxon>
        <taxon>Psyllidae</taxon>
        <taxon>Psyllinae</taxon>
        <taxon>Cacopsylla</taxon>
    </lineage>
</organism>
<protein>
    <submittedName>
        <fullName evidence="1">Uncharacterized protein</fullName>
    </submittedName>
</protein>
<dbReference type="EMBL" id="HBUF01327069">
    <property type="protein sequence ID" value="CAG6696061.1"/>
    <property type="molecule type" value="Transcribed_RNA"/>
</dbReference>
<proteinExistence type="predicted"/>
<name>A0A8D8U0A1_9HEMI</name>
<sequence>MASTWTQPGPQNHEFRLQELFKEIIIIITKFQVPTQNSQDDIRCHVELQLSLKCLLCLHDEHLISMSCTYRIKAGNLTPCFMRFQKNIIIQGVPFLCTYTLKYLGNH</sequence>